<dbReference type="Proteomes" id="UP000828390">
    <property type="component" value="Unassembled WGS sequence"/>
</dbReference>
<dbReference type="EMBL" id="JAIWYP010000010">
    <property type="protein sequence ID" value="KAH3752016.1"/>
    <property type="molecule type" value="Genomic_DNA"/>
</dbReference>
<reference evidence="1" key="1">
    <citation type="journal article" date="2019" name="bioRxiv">
        <title>The Genome of the Zebra Mussel, Dreissena polymorpha: A Resource for Invasive Species Research.</title>
        <authorList>
            <person name="McCartney M.A."/>
            <person name="Auch B."/>
            <person name="Kono T."/>
            <person name="Mallez S."/>
            <person name="Zhang Y."/>
            <person name="Obille A."/>
            <person name="Becker A."/>
            <person name="Abrahante J.E."/>
            <person name="Garbe J."/>
            <person name="Badalamenti J.P."/>
            <person name="Herman A."/>
            <person name="Mangelson H."/>
            <person name="Liachko I."/>
            <person name="Sullivan S."/>
            <person name="Sone E.D."/>
            <person name="Koren S."/>
            <person name="Silverstein K.A.T."/>
            <person name="Beckman K.B."/>
            <person name="Gohl D.M."/>
        </authorList>
    </citation>
    <scope>NUCLEOTIDE SEQUENCE</scope>
    <source>
        <strain evidence="1">Duluth1</strain>
        <tissue evidence="1">Whole animal</tissue>
    </source>
</reference>
<sequence>MQNGGSRHYSTCERTAAIQTEEEEEDDSPDYAIDFVPNSTSIERRPSASSCSHRLQHSTIIVCCLFLHTHAFLFHWELTRYKRSPFRYEVGYMFYYENIVYIH</sequence>
<name>A0A9D4DMI0_DREPO</name>
<comment type="caution">
    <text evidence="1">The sequence shown here is derived from an EMBL/GenBank/DDBJ whole genome shotgun (WGS) entry which is preliminary data.</text>
</comment>
<evidence type="ECO:0000313" key="2">
    <source>
        <dbReference type="Proteomes" id="UP000828390"/>
    </source>
</evidence>
<keyword evidence="2" id="KW-1185">Reference proteome</keyword>
<evidence type="ECO:0000313" key="1">
    <source>
        <dbReference type="EMBL" id="KAH3752016.1"/>
    </source>
</evidence>
<reference evidence="1" key="2">
    <citation type="submission" date="2020-11" db="EMBL/GenBank/DDBJ databases">
        <authorList>
            <person name="McCartney M.A."/>
            <person name="Auch B."/>
            <person name="Kono T."/>
            <person name="Mallez S."/>
            <person name="Becker A."/>
            <person name="Gohl D.M."/>
            <person name="Silverstein K.A.T."/>
            <person name="Koren S."/>
            <person name="Bechman K.B."/>
            <person name="Herman A."/>
            <person name="Abrahante J.E."/>
            <person name="Garbe J."/>
        </authorList>
    </citation>
    <scope>NUCLEOTIDE SEQUENCE</scope>
    <source>
        <strain evidence="1">Duluth1</strain>
        <tissue evidence="1">Whole animal</tissue>
    </source>
</reference>
<proteinExistence type="predicted"/>
<gene>
    <name evidence="1" type="ORF">DPMN_186624</name>
</gene>
<organism evidence="1 2">
    <name type="scientific">Dreissena polymorpha</name>
    <name type="common">Zebra mussel</name>
    <name type="synonym">Mytilus polymorpha</name>
    <dbReference type="NCBI Taxonomy" id="45954"/>
    <lineage>
        <taxon>Eukaryota</taxon>
        <taxon>Metazoa</taxon>
        <taxon>Spiralia</taxon>
        <taxon>Lophotrochozoa</taxon>
        <taxon>Mollusca</taxon>
        <taxon>Bivalvia</taxon>
        <taxon>Autobranchia</taxon>
        <taxon>Heteroconchia</taxon>
        <taxon>Euheterodonta</taxon>
        <taxon>Imparidentia</taxon>
        <taxon>Neoheterodontei</taxon>
        <taxon>Myida</taxon>
        <taxon>Dreissenoidea</taxon>
        <taxon>Dreissenidae</taxon>
        <taxon>Dreissena</taxon>
    </lineage>
</organism>
<protein>
    <submittedName>
        <fullName evidence="1">Uncharacterized protein</fullName>
    </submittedName>
</protein>
<accession>A0A9D4DMI0</accession>
<dbReference type="AlphaFoldDB" id="A0A9D4DMI0"/>